<protein>
    <submittedName>
        <fullName evidence="1">Uncharacterized protein</fullName>
    </submittedName>
</protein>
<dbReference type="Proteomes" id="UP000017805">
    <property type="component" value="Chromosome"/>
</dbReference>
<reference evidence="1 2" key="1">
    <citation type="submission" date="2013-07" db="EMBL/GenBank/DDBJ databases">
        <title>Complete genome sequence of Bacillus infantis NRRL B-14911 that has potential to induce cardiac disease by antigenic mimicry.</title>
        <authorList>
            <person name="Massilamany C."/>
            <person name="Smith T.P.L."/>
            <person name="Loy J.D."/>
            <person name="Barletta R."/>
            <person name="Reddy J."/>
        </authorList>
    </citation>
    <scope>NUCLEOTIDE SEQUENCE [LARGE SCALE GENOMIC DNA]</scope>
    <source>
        <strain evidence="1 2">NRRL B-14911</strain>
    </source>
</reference>
<accession>U5LG86</accession>
<dbReference type="RefSeq" id="WP_022544472.1">
    <property type="nucleotide sequence ID" value="NC_022524.1"/>
</dbReference>
<dbReference type="PATRIC" id="fig|1367477.3.peg.4630"/>
<keyword evidence="2" id="KW-1185">Reference proteome</keyword>
<evidence type="ECO:0000313" key="2">
    <source>
        <dbReference type="Proteomes" id="UP000017805"/>
    </source>
</evidence>
<dbReference type="EMBL" id="CP006643">
    <property type="protein sequence ID" value="AGX06480.1"/>
    <property type="molecule type" value="Genomic_DNA"/>
</dbReference>
<proteinExistence type="predicted"/>
<organism evidence="1 2">
    <name type="scientific">Bacillus infantis NRRL B-14911</name>
    <dbReference type="NCBI Taxonomy" id="1367477"/>
    <lineage>
        <taxon>Bacteria</taxon>
        <taxon>Bacillati</taxon>
        <taxon>Bacillota</taxon>
        <taxon>Bacilli</taxon>
        <taxon>Bacillales</taxon>
        <taxon>Bacillaceae</taxon>
        <taxon>Bacillus</taxon>
    </lineage>
</organism>
<dbReference type="AlphaFoldDB" id="U5LG86"/>
<gene>
    <name evidence="1" type="ORF">N288_23205</name>
</gene>
<dbReference type="KEGG" id="bif:N288_23205"/>
<evidence type="ECO:0000313" key="1">
    <source>
        <dbReference type="EMBL" id="AGX06480.1"/>
    </source>
</evidence>
<sequence length="209" mass="24553">MIFDAYSGNYHQPCSSEMFNKQRSCLYIGEGDIRTRLNSHNNTGRFGKLAREIVYYRVEDQLERKLLERILIYHYKPLFNKEKGLYDRPNEKVEIIGTMNTIRSSVLRNIGILKSFLQLHCPSLTGKDEEEILQEMLNVSSLNIVAEDIRRKADTLARLKDLKEFWDEDMPQYRNKSIEDILSKLLKEAPLDYVEDDVQAAWMSYMSKS</sequence>
<dbReference type="HOGENOM" id="CLU_1178348_0_0_9"/>
<name>U5LG86_9BACI</name>